<evidence type="ECO:0000256" key="1">
    <source>
        <dbReference type="SAM" id="MobiDB-lite"/>
    </source>
</evidence>
<organism evidence="3 4">
    <name type="scientific">Dyella telluris</name>
    <dbReference type="NCBI Taxonomy" id="2763498"/>
    <lineage>
        <taxon>Bacteria</taxon>
        <taxon>Pseudomonadati</taxon>
        <taxon>Pseudomonadota</taxon>
        <taxon>Gammaproteobacteria</taxon>
        <taxon>Lysobacterales</taxon>
        <taxon>Rhodanobacteraceae</taxon>
        <taxon>Dyella</taxon>
    </lineage>
</organism>
<feature type="signal peptide" evidence="2">
    <location>
        <begin position="1"/>
        <end position="26"/>
    </location>
</feature>
<dbReference type="EMBL" id="CP060412">
    <property type="protein sequence ID" value="QNJ99799.1"/>
    <property type="molecule type" value="Genomic_DNA"/>
</dbReference>
<proteinExistence type="predicted"/>
<sequence length="140" mass="14716">MTLMKPRNLSITAGLLAALMMLPAWAQQPAGALPGDSYREPLALANSPTTAVAQPLARRPSLPVFSVQPTAGERISRDALTFVSRAAVQVASEQSGVSTPVPSPTYQPYRPGVSVPEPATQERSCPPLATPNLPADCSLR</sequence>
<dbReference type="KEGG" id="dtl:H8F01_11645"/>
<dbReference type="Proteomes" id="UP000515873">
    <property type="component" value="Chromosome"/>
</dbReference>
<evidence type="ECO:0000313" key="4">
    <source>
        <dbReference type="Proteomes" id="UP000515873"/>
    </source>
</evidence>
<keyword evidence="4" id="KW-1185">Reference proteome</keyword>
<feature type="chain" id="PRO_5028877577" evidence="2">
    <location>
        <begin position="27"/>
        <end position="140"/>
    </location>
</feature>
<keyword evidence="2" id="KW-0732">Signal</keyword>
<feature type="compositionally biased region" description="Polar residues" evidence="1">
    <location>
        <begin position="91"/>
        <end position="106"/>
    </location>
</feature>
<name>A0A7G8PZ42_9GAMM</name>
<evidence type="ECO:0000256" key="2">
    <source>
        <dbReference type="SAM" id="SignalP"/>
    </source>
</evidence>
<dbReference type="RefSeq" id="WP_187055291.1">
    <property type="nucleotide sequence ID" value="NZ_CP060412.1"/>
</dbReference>
<accession>A0A7G8PZ42</accession>
<feature type="region of interest" description="Disordered" evidence="1">
    <location>
        <begin position="91"/>
        <end position="140"/>
    </location>
</feature>
<protein>
    <submittedName>
        <fullName evidence="3">Uncharacterized protein</fullName>
    </submittedName>
</protein>
<reference evidence="3 4" key="1">
    <citation type="submission" date="2020-08" db="EMBL/GenBank/DDBJ databases">
        <title>Dyella sp. G9 isolated from forest soil.</title>
        <authorList>
            <person name="Fu J."/>
            <person name="Qiu L."/>
        </authorList>
    </citation>
    <scope>NUCLEOTIDE SEQUENCE [LARGE SCALE GENOMIC DNA]</scope>
    <source>
        <strain evidence="3 4">G9</strain>
    </source>
</reference>
<dbReference type="AlphaFoldDB" id="A0A7G8PZ42"/>
<gene>
    <name evidence="3" type="ORF">H8F01_11645</name>
</gene>
<evidence type="ECO:0000313" key="3">
    <source>
        <dbReference type="EMBL" id="QNJ99799.1"/>
    </source>
</evidence>